<evidence type="ECO:0000256" key="3">
    <source>
        <dbReference type="ARBA" id="ARBA00022989"/>
    </source>
</evidence>
<name>A0A0W7X8I2_9ACTN</name>
<protein>
    <recommendedName>
        <fullName evidence="8">DoxX family protein</fullName>
    </recommendedName>
</protein>
<dbReference type="Pfam" id="PF13564">
    <property type="entry name" value="DoxX_2"/>
    <property type="match status" value="1"/>
</dbReference>
<evidence type="ECO:0000256" key="1">
    <source>
        <dbReference type="ARBA" id="ARBA00004141"/>
    </source>
</evidence>
<keyword evidence="3 5" id="KW-1133">Transmembrane helix</keyword>
<feature type="transmembrane region" description="Helical" evidence="5">
    <location>
        <begin position="95"/>
        <end position="114"/>
    </location>
</feature>
<dbReference type="Proteomes" id="UP000054804">
    <property type="component" value="Unassembled WGS sequence"/>
</dbReference>
<dbReference type="OrthoDB" id="2629817at2"/>
<comment type="caution">
    <text evidence="6">The sequence shown here is derived from an EMBL/GenBank/DDBJ whole genome shotgun (WGS) entry which is preliminary data.</text>
</comment>
<organism evidence="6 7">
    <name type="scientific">Streptomyces silvensis</name>
    <dbReference type="NCBI Taxonomy" id="1765722"/>
    <lineage>
        <taxon>Bacteria</taxon>
        <taxon>Bacillati</taxon>
        <taxon>Actinomycetota</taxon>
        <taxon>Actinomycetes</taxon>
        <taxon>Kitasatosporales</taxon>
        <taxon>Streptomycetaceae</taxon>
        <taxon>Streptomyces</taxon>
    </lineage>
</organism>
<keyword evidence="2 5" id="KW-0812">Transmembrane</keyword>
<feature type="transmembrane region" description="Helical" evidence="5">
    <location>
        <begin position="69"/>
        <end position="89"/>
    </location>
</feature>
<evidence type="ECO:0000313" key="7">
    <source>
        <dbReference type="Proteomes" id="UP000054804"/>
    </source>
</evidence>
<dbReference type="RefSeq" id="WP_058846623.1">
    <property type="nucleotide sequence ID" value="NZ_LOCL01000028.1"/>
</dbReference>
<dbReference type="AlphaFoldDB" id="A0A0W7X8I2"/>
<comment type="subcellular location">
    <subcellularLocation>
        <location evidence="1">Membrane</location>
        <topology evidence="1">Multi-pass membrane protein</topology>
    </subcellularLocation>
</comment>
<gene>
    <name evidence="6" type="ORF">AT728_21420</name>
</gene>
<evidence type="ECO:0000313" key="6">
    <source>
        <dbReference type="EMBL" id="KUF19133.1"/>
    </source>
</evidence>
<dbReference type="STRING" id="1765722.AT728_21420"/>
<keyword evidence="7" id="KW-1185">Reference proteome</keyword>
<reference evidence="6 7" key="1">
    <citation type="submission" date="2015-12" db="EMBL/GenBank/DDBJ databases">
        <title>Draft genome sequence of Streptomyces silvensis ATCC 53525, a producer of novel hormone antagonists.</title>
        <authorList>
            <person name="Johnston C.W."/>
            <person name="Li Y."/>
            <person name="Magarvey N.A."/>
        </authorList>
    </citation>
    <scope>NUCLEOTIDE SEQUENCE [LARGE SCALE GENOMIC DNA]</scope>
    <source>
        <strain evidence="6 7">ATCC 53525</strain>
    </source>
</reference>
<proteinExistence type="predicted"/>
<sequence>MSTAHLVVTLVAAAMTGFSAVSVFLRAAWVVQPMSDYGIPTTWLPWLGAAKAAGALGLVAGLFVPVVGVAAAIGLVLYFAGAVVAVVRARWYAHVPFPLVYAAPVAGALVLGLAA</sequence>
<evidence type="ECO:0000256" key="5">
    <source>
        <dbReference type="SAM" id="Phobius"/>
    </source>
</evidence>
<dbReference type="EMBL" id="LOCL01000028">
    <property type="protein sequence ID" value="KUF19133.1"/>
    <property type="molecule type" value="Genomic_DNA"/>
</dbReference>
<evidence type="ECO:0000256" key="4">
    <source>
        <dbReference type="ARBA" id="ARBA00023136"/>
    </source>
</evidence>
<dbReference type="GO" id="GO:0016020">
    <property type="term" value="C:membrane"/>
    <property type="evidence" value="ECO:0007669"/>
    <property type="project" value="UniProtKB-SubCell"/>
</dbReference>
<dbReference type="InterPro" id="IPR032808">
    <property type="entry name" value="DoxX"/>
</dbReference>
<evidence type="ECO:0008006" key="8">
    <source>
        <dbReference type="Google" id="ProtNLM"/>
    </source>
</evidence>
<evidence type="ECO:0000256" key="2">
    <source>
        <dbReference type="ARBA" id="ARBA00022692"/>
    </source>
</evidence>
<keyword evidence="4 5" id="KW-0472">Membrane</keyword>
<accession>A0A0W7X8I2</accession>